<proteinExistence type="predicted"/>
<dbReference type="PANTHER" id="PTHR34606">
    <property type="entry name" value="BON DOMAIN-CONTAINING PROTEIN"/>
    <property type="match status" value="1"/>
</dbReference>
<protein>
    <submittedName>
        <fullName evidence="3">BON domain-containing protein</fullName>
    </submittedName>
</protein>
<dbReference type="PROSITE" id="PS51257">
    <property type="entry name" value="PROKAR_LIPOPROTEIN"/>
    <property type="match status" value="1"/>
</dbReference>
<accession>A0A318KKI8</accession>
<dbReference type="PROSITE" id="PS50914">
    <property type="entry name" value="BON"/>
    <property type="match status" value="1"/>
</dbReference>
<evidence type="ECO:0000259" key="2">
    <source>
        <dbReference type="PROSITE" id="PS50914"/>
    </source>
</evidence>
<dbReference type="InterPro" id="IPR007055">
    <property type="entry name" value="BON_dom"/>
</dbReference>
<dbReference type="InterPro" id="IPR014004">
    <property type="entry name" value="Transpt-assoc_nodulatn_dom_bac"/>
</dbReference>
<evidence type="ECO:0000313" key="3">
    <source>
        <dbReference type="EMBL" id="PXX75765.1"/>
    </source>
</evidence>
<evidence type="ECO:0000313" key="4">
    <source>
        <dbReference type="Proteomes" id="UP000247555"/>
    </source>
</evidence>
<dbReference type="OrthoDB" id="7360581at2"/>
<keyword evidence="1" id="KW-0732">Signal</keyword>
<feature type="signal peptide" evidence="1">
    <location>
        <begin position="1"/>
        <end position="23"/>
    </location>
</feature>
<dbReference type="InterPro" id="IPR051686">
    <property type="entry name" value="Lipoprotein_DolP"/>
</dbReference>
<dbReference type="Gene3D" id="3.30.1340.30">
    <property type="match status" value="1"/>
</dbReference>
<dbReference type="AlphaFoldDB" id="A0A318KKI8"/>
<dbReference type="PANTHER" id="PTHR34606:SF16">
    <property type="entry name" value="BON DOMAIN-CONTAINING PROTEIN"/>
    <property type="match status" value="1"/>
</dbReference>
<dbReference type="Pfam" id="PF04972">
    <property type="entry name" value="BON"/>
    <property type="match status" value="1"/>
</dbReference>
<keyword evidence="4" id="KW-1185">Reference proteome</keyword>
<feature type="domain" description="BON" evidence="2">
    <location>
        <begin position="36"/>
        <end position="104"/>
    </location>
</feature>
<feature type="chain" id="PRO_5016347883" evidence="1">
    <location>
        <begin position="24"/>
        <end position="104"/>
    </location>
</feature>
<organism evidence="3 4">
    <name type="scientific">Rivihabitans pingtungensis</name>
    <dbReference type="NCBI Taxonomy" id="1054498"/>
    <lineage>
        <taxon>Bacteria</taxon>
        <taxon>Pseudomonadati</taxon>
        <taxon>Pseudomonadota</taxon>
        <taxon>Betaproteobacteria</taxon>
        <taxon>Neisseriales</taxon>
        <taxon>Aquaspirillaceae</taxon>
        <taxon>Rivihabitans</taxon>
    </lineage>
</organism>
<dbReference type="SMART" id="SM00749">
    <property type="entry name" value="BON"/>
    <property type="match status" value="1"/>
</dbReference>
<dbReference type="Proteomes" id="UP000247555">
    <property type="component" value="Unassembled WGS sequence"/>
</dbReference>
<gene>
    <name evidence="3" type="ORF">DFR34_1251</name>
</gene>
<dbReference type="EMBL" id="QJKI01000025">
    <property type="protein sequence ID" value="PXX75765.1"/>
    <property type="molecule type" value="Genomic_DNA"/>
</dbReference>
<sequence length="104" mass="10826">MRRTLPASFALAALLAVSVTGCAVSRDQSTVGQYVDDTGITARVKARFAEDATVSAVAIRVETLRGVVQLSGFARSAAERVRAEALARATPGVAGVRNDIVVQP</sequence>
<reference evidence="3 4" key="1">
    <citation type="submission" date="2018-05" db="EMBL/GenBank/DDBJ databases">
        <title>Genomic Encyclopedia of Type Strains, Phase IV (KMG-IV): sequencing the most valuable type-strain genomes for metagenomic binning, comparative biology and taxonomic classification.</title>
        <authorList>
            <person name="Goeker M."/>
        </authorList>
    </citation>
    <scope>NUCLEOTIDE SEQUENCE [LARGE SCALE GENOMIC DNA]</scope>
    <source>
        <strain evidence="3 4">DSM 29661</strain>
    </source>
</reference>
<dbReference type="RefSeq" id="WP_110391805.1">
    <property type="nucleotide sequence ID" value="NZ_QJKI01000025.1"/>
</dbReference>
<evidence type="ECO:0000256" key="1">
    <source>
        <dbReference type="SAM" id="SignalP"/>
    </source>
</evidence>
<name>A0A318KKI8_9NEIS</name>
<comment type="caution">
    <text evidence="3">The sequence shown here is derived from an EMBL/GenBank/DDBJ whole genome shotgun (WGS) entry which is preliminary data.</text>
</comment>